<accession>Q76Z46</accession>
<dbReference type="KEGG" id="vg:2657878"/>
<evidence type="ECO:0000313" key="1">
    <source>
        <dbReference type="EMBL" id="AAQ17700.1"/>
    </source>
</evidence>
<protein>
    <submittedName>
        <fullName evidence="1">Uncharacterized protein</fullName>
    </submittedName>
</protein>
<name>Q76Z46_9CAUD</name>
<reference evidence="1 2" key="1">
    <citation type="journal article" date="2001" name="J. Bacteriol.">
        <title>Phylogeny of the major head and tail genes of the wide-ranging T4-type bacteriophages.</title>
        <authorList>
            <person name="Tetart F."/>
            <person name="Desplats C."/>
            <person name="Kutateladze M."/>
            <person name="Monod C."/>
            <person name="Ackermann H.W."/>
            <person name="Krisch H.M."/>
        </authorList>
    </citation>
    <scope>NUCLEOTIDE SEQUENCE</scope>
</reference>
<keyword evidence="2" id="KW-1185">Reference proteome</keyword>
<sequence>MEHQVRSFVNHKRNIAFVSANIDGMAAHASTVALRRFSEVFPELDVSEFETDKYMVQAVSKFDAYASIRHALQNKGFKLITQCEDLK</sequence>
<dbReference type="Proteomes" id="UP000002555">
    <property type="component" value="Segment"/>
</dbReference>
<dbReference type="RefSeq" id="NP_943923.1">
    <property type="nucleotide sequence ID" value="NC_005260.1"/>
</dbReference>
<proteinExistence type="predicted"/>
<gene>
    <name evidence="1" type="ORF">Aeh1ORF041c</name>
</gene>
<organism evidence="1 2">
    <name type="scientific">Aeromonas phage Aeh1</name>
    <dbReference type="NCBI Taxonomy" id="2880362"/>
    <lineage>
        <taxon>Viruses</taxon>
        <taxon>Duplodnaviria</taxon>
        <taxon>Heunggongvirae</taxon>
        <taxon>Uroviricota</taxon>
        <taxon>Caudoviricetes</taxon>
        <taxon>Pantevenvirales</taxon>
        <taxon>Straboviridae</taxon>
        <taxon>Cinqassovirus</taxon>
        <taxon>Cinqassovirus aeh1</taxon>
    </lineage>
</organism>
<dbReference type="EMBL" id="AY266303">
    <property type="protein sequence ID" value="AAQ17700.1"/>
    <property type="molecule type" value="Genomic_DNA"/>
</dbReference>
<dbReference type="OrthoDB" id="35657at10239"/>
<evidence type="ECO:0000313" key="2">
    <source>
        <dbReference type="Proteomes" id="UP000002555"/>
    </source>
</evidence>